<dbReference type="STRING" id="229205.SAMN05444372_107145"/>
<dbReference type="OrthoDB" id="1263582at2"/>
<keyword evidence="8" id="KW-1185">Reference proteome</keyword>
<evidence type="ECO:0000313" key="7">
    <source>
        <dbReference type="EMBL" id="SHG58010.1"/>
    </source>
</evidence>
<dbReference type="InterPro" id="IPR006977">
    <property type="entry name" value="Yip1_dom"/>
</dbReference>
<feature type="transmembrane region" description="Helical" evidence="5">
    <location>
        <begin position="85"/>
        <end position="106"/>
    </location>
</feature>
<accession>A0A1M5KZA5</accession>
<gene>
    <name evidence="7" type="ORF">SAMN05444372_107145</name>
</gene>
<evidence type="ECO:0000256" key="3">
    <source>
        <dbReference type="ARBA" id="ARBA00022989"/>
    </source>
</evidence>
<dbReference type="AlphaFoldDB" id="A0A1M5KZA5"/>
<dbReference type="Proteomes" id="UP000184020">
    <property type="component" value="Unassembled WGS sequence"/>
</dbReference>
<proteinExistence type="predicted"/>
<feature type="transmembrane region" description="Helical" evidence="5">
    <location>
        <begin position="57"/>
        <end position="78"/>
    </location>
</feature>
<dbReference type="EMBL" id="FQWF01000007">
    <property type="protein sequence ID" value="SHG58010.1"/>
    <property type="molecule type" value="Genomic_DNA"/>
</dbReference>
<evidence type="ECO:0000256" key="4">
    <source>
        <dbReference type="ARBA" id="ARBA00023136"/>
    </source>
</evidence>
<keyword evidence="4 5" id="KW-0472">Membrane</keyword>
<evidence type="ECO:0000256" key="1">
    <source>
        <dbReference type="ARBA" id="ARBA00004141"/>
    </source>
</evidence>
<reference evidence="8" key="1">
    <citation type="submission" date="2016-11" db="EMBL/GenBank/DDBJ databases">
        <authorList>
            <person name="Varghese N."/>
            <person name="Submissions S."/>
        </authorList>
    </citation>
    <scope>NUCLEOTIDE SEQUENCE [LARGE SCALE GENOMIC DNA]</scope>
    <source>
        <strain evidence="8">DSM 17659</strain>
    </source>
</reference>
<feature type="transmembrane region" description="Helical" evidence="5">
    <location>
        <begin position="172"/>
        <end position="192"/>
    </location>
</feature>
<comment type="subcellular location">
    <subcellularLocation>
        <location evidence="1">Membrane</location>
        <topology evidence="1">Multi-pass membrane protein</topology>
    </subcellularLocation>
</comment>
<dbReference type="RefSeq" id="WP_073019444.1">
    <property type="nucleotide sequence ID" value="NZ_FQWF01000007.1"/>
</dbReference>
<feature type="domain" description="Yip1" evidence="6">
    <location>
        <begin position="20"/>
        <end position="186"/>
    </location>
</feature>
<name>A0A1M5KZA5_9FLAO</name>
<feature type="transmembrane region" description="Helical" evidence="5">
    <location>
        <begin position="18"/>
        <end position="37"/>
    </location>
</feature>
<keyword evidence="3 5" id="KW-1133">Transmembrane helix</keyword>
<keyword evidence="2 5" id="KW-0812">Transmembrane</keyword>
<evidence type="ECO:0000313" key="8">
    <source>
        <dbReference type="Proteomes" id="UP000184020"/>
    </source>
</evidence>
<protein>
    <recommendedName>
        <fullName evidence="6">Yip1 domain-containing protein</fullName>
    </recommendedName>
</protein>
<dbReference type="Pfam" id="PF04893">
    <property type="entry name" value="Yip1"/>
    <property type="match status" value="1"/>
</dbReference>
<organism evidence="7 8">
    <name type="scientific">Flavobacterium micromati</name>
    <dbReference type="NCBI Taxonomy" id="229205"/>
    <lineage>
        <taxon>Bacteria</taxon>
        <taxon>Pseudomonadati</taxon>
        <taxon>Bacteroidota</taxon>
        <taxon>Flavobacteriia</taxon>
        <taxon>Flavobacteriales</taxon>
        <taxon>Flavobacteriaceae</taxon>
        <taxon>Flavobacterium</taxon>
    </lineage>
</organism>
<evidence type="ECO:0000256" key="2">
    <source>
        <dbReference type="ARBA" id="ARBA00022692"/>
    </source>
</evidence>
<evidence type="ECO:0000256" key="5">
    <source>
        <dbReference type="SAM" id="Phobius"/>
    </source>
</evidence>
<sequence length="195" mass="22453">MNWQTIFNPFSKFSEKQLFVFGFLVFWINSFVCFFTKTRMDSIFHFTPNENLSFSTAILLCVISTVSAIIFIFLMALLFNKKTRFIDIVNTVLICQAPNFLVLLYIKYSGMDTLARKLQTNIGTAPSIEVSAPSVILLVACILLLLTIIVYGFVLLYNGFKTATNLKKWQHTVLLVISLFTFLIFHQVYIHYLDL</sequence>
<evidence type="ECO:0000259" key="6">
    <source>
        <dbReference type="Pfam" id="PF04893"/>
    </source>
</evidence>
<feature type="transmembrane region" description="Helical" evidence="5">
    <location>
        <begin position="135"/>
        <end position="160"/>
    </location>
</feature>
<dbReference type="GO" id="GO:0016020">
    <property type="term" value="C:membrane"/>
    <property type="evidence" value="ECO:0007669"/>
    <property type="project" value="UniProtKB-SubCell"/>
</dbReference>